<keyword evidence="12" id="KW-0443">Lipid metabolism</keyword>
<evidence type="ECO:0000256" key="12">
    <source>
        <dbReference type="ARBA" id="ARBA00023098"/>
    </source>
</evidence>
<dbReference type="InterPro" id="IPR034815">
    <property type="entry name" value="A_dioxygenase"/>
</dbReference>
<dbReference type="PROSITE" id="PS50292">
    <property type="entry name" value="PEROXIDASE_3"/>
    <property type="match status" value="1"/>
</dbReference>
<keyword evidence="15" id="KW-0547">Nucleotide-binding</keyword>
<organism evidence="15 16">
    <name type="scientific">Streptomyces cylindrosporus</name>
    <dbReference type="NCBI Taxonomy" id="2927583"/>
    <lineage>
        <taxon>Bacteria</taxon>
        <taxon>Bacillati</taxon>
        <taxon>Actinomycetota</taxon>
        <taxon>Actinomycetes</taxon>
        <taxon>Kitasatosporales</taxon>
        <taxon>Streptomycetaceae</taxon>
        <taxon>Streptomyces</taxon>
    </lineage>
</organism>
<evidence type="ECO:0000256" key="2">
    <source>
        <dbReference type="ARBA" id="ARBA00022516"/>
    </source>
</evidence>
<proteinExistence type="predicted"/>
<keyword evidence="10" id="KW-0560">Oxidoreductase</keyword>
<feature type="region of interest" description="Disordered" evidence="14">
    <location>
        <begin position="401"/>
        <end position="421"/>
    </location>
</feature>
<dbReference type="InterPro" id="IPR019791">
    <property type="entry name" value="Haem_peroxidase_animal"/>
</dbReference>
<comment type="caution">
    <text evidence="15">The sequence shown here is derived from an EMBL/GenBank/DDBJ whole genome shotgun (WGS) entry which is preliminary data.</text>
</comment>
<dbReference type="InterPro" id="IPR037120">
    <property type="entry name" value="Haem_peroxidase_sf_animal"/>
</dbReference>
<evidence type="ECO:0000256" key="4">
    <source>
        <dbReference type="ARBA" id="ARBA00022617"/>
    </source>
</evidence>
<dbReference type="InterPro" id="IPR050783">
    <property type="entry name" value="Oxylipin_biosynth_metab"/>
</dbReference>
<dbReference type="PANTHER" id="PTHR11903">
    <property type="entry name" value="PROSTAGLANDIN G/H SYNTHASE"/>
    <property type="match status" value="1"/>
</dbReference>
<dbReference type="PRINTS" id="PR00457">
    <property type="entry name" value="ANPEROXIDASE"/>
</dbReference>
<dbReference type="PANTHER" id="PTHR11903:SF11">
    <property type="entry name" value="ALPHA-DIOXYGENASE 1"/>
    <property type="match status" value="1"/>
</dbReference>
<dbReference type="InterPro" id="IPR020835">
    <property type="entry name" value="Catalase_sf"/>
</dbReference>
<dbReference type="Gene3D" id="2.40.180.10">
    <property type="entry name" value="Catalase core domain"/>
    <property type="match status" value="1"/>
</dbReference>
<keyword evidence="4" id="KW-0349">Heme</keyword>
<evidence type="ECO:0000256" key="5">
    <source>
        <dbReference type="ARBA" id="ARBA00022723"/>
    </source>
</evidence>
<keyword evidence="5" id="KW-0479">Metal-binding</keyword>
<dbReference type="Gene3D" id="1.10.640.10">
    <property type="entry name" value="Haem peroxidase domain superfamily, animal type"/>
    <property type="match status" value="1"/>
</dbReference>
<dbReference type="Pfam" id="PF03098">
    <property type="entry name" value="An_peroxidase"/>
    <property type="match status" value="1"/>
</dbReference>
<dbReference type="RefSeq" id="WP_242762573.1">
    <property type="nucleotide sequence ID" value="NZ_JALDAY010000002.1"/>
</dbReference>
<dbReference type="GO" id="GO:0004601">
    <property type="term" value="F:peroxidase activity"/>
    <property type="evidence" value="ECO:0007669"/>
    <property type="project" value="UniProtKB-KW"/>
</dbReference>
<keyword evidence="15" id="KW-0067">ATP-binding</keyword>
<feature type="compositionally biased region" description="Low complexity" evidence="14">
    <location>
        <begin position="956"/>
        <end position="974"/>
    </location>
</feature>
<dbReference type="SUPFAM" id="SSF56634">
    <property type="entry name" value="Heme-dependent catalase-like"/>
    <property type="match status" value="1"/>
</dbReference>
<keyword evidence="3 15" id="KW-0575">Peroxidase</keyword>
<dbReference type="EMBL" id="JALDAY010000002">
    <property type="protein sequence ID" value="MCI3270964.1"/>
    <property type="molecule type" value="Genomic_DNA"/>
</dbReference>
<comment type="cofactor">
    <cofactor evidence="1">
        <name>Ca(2+)</name>
        <dbReference type="ChEBI" id="CHEBI:29108"/>
    </cofactor>
</comment>
<gene>
    <name evidence="15" type="ORF">MQP27_07540</name>
</gene>
<evidence type="ECO:0000256" key="6">
    <source>
        <dbReference type="ARBA" id="ARBA00022767"/>
    </source>
</evidence>
<evidence type="ECO:0000313" key="15">
    <source>
        <dbReference type="EMBL" id="MCI3270964.1"/>
    </source>
</evidence>
<evidence type="ECO:0000256" key="9">
    <source>
        <dbReference type="ARBA" id="ARBA00022964"/>
    </source>
</evidence>
<protein>
    <submittedName>
        <fullName evidence="15">Peroxidase</fullName>
    </submittedName>
</protein>
<keyword evidence="8" id="KW-0276">Fatty acid metabolism</keyword>
<evidence type="ECO:0000256" key="10">
    <source>
        <dbReference type="ARBA" id="ARBA00023002"/>
    </source>
</evidence>
<dbReference type="SUPFAM" id="SSF48113">
    <property type="entry name" value="Heme-dependent peroxidases"/>
    <property type="match status" value="1"/>
</dbReference>
<keyword evidence="2" id="KW-0444">Lipid biosynthesis</keyword>
<name>A0ABS9Y170_9ACTN</name>
<accession>A0ABS9Y170</accession>
<evidence type="ECO:0000256" key="14">
    <source>
        <dbReference type="SAM" id="MobiDB-lite"/>
    </source>
</evidence>
<evidence type="ECO:0000256" key="3">
    <source>
        <dbReference type="ARBA" id="ARBA00022559"/>
    </source>
</evidence>
<keyword evidence="13" id="KW-0275">Fatty acid biosynthesis</keyword>
<dbReference type="CDD" id="cd09818">
    <property type="entry name" value="PIOX_like"/>
    <property type="match status" value="1"/>
</dbReference>
<evidence type="ECO:0000313" key="16">
    <source>
        <dbReference type="Proteomes" id="UP001165269"/>
    </source>
</evidence>
<keyword evidence="7" id="KW-0611">Plant defense</keyword>
<dbReference type="Proteomes" id="UP001165269">
    <property type="component" value="Unassembled WGS sequence"/>
</dbReference>
<feature type="region of interest" description="Disordered" evidence="14">
    <location>
        <begin position="950"/>
        <end position="974"/>
    </location>
</feature>
<evidence type="ECO:0000256" key="1">
    <source>
        <dbReference type="ARBA" id="ARBA00001913"/>
    </source>
</evidence>
<keyword evidence="16" id="KW-1185">Reference proteome</keyword>
<dbReference type="InterPro" id="IPR010255">
    <property type="entry name" value="Haem_peroxidase_sf"/>
</dbReference>
<sequence length="974" mass="108689">MAETGQQEPQYERYEGGSPEAERLVFEQLAAELMKVQVKNRRAGGGGIARTFHAKAPVAVENARLRFHDDLPAALRAGFAQPGAEYPATVRLSNASGIRQGDGSPDLRGAAVRVRVSEEESHDLLATSYPVSHARNAREFVAFAKAMAGARSPVRKAFGLFVKLPLAVGLGTANRMRRNVRAATRHTVDSLANETFWSRGAILWGEAGPVRFLLRPAPGTPAAPSADRRDPDLLHREFAHRLARTDVSYDLCVQRYVDERRTPVEDASVEWRDGVSPAIAVARLTIPSQDLDSAETRATARRVEDLAFNPWYTTDEFRPLGNINRARKAAYQAASAHRLGLRFVTEEPLRNRVLGRPVEAAFAILNRYVPWHRLPLQLSLLNLVFLRKVLRRLNLIDTEPREAPPKAQPVPAPIPERLRGERSYDGTYNDLSEPRMGAVGAAFGRNLKPEYRPDLFDTPNPVTVSRQLLYRESFVPASSLNVLAAAWIQFQVHDWVNHRRHKPGERSVEVPLPPGSGPWHNTPGGPGENVMRFAENEGIEVPGRPPILFGNNASHWWDGSEVYGEDEQTARFLREADGRAELRLEDGHLPGGSNGHIPLTGFNESWWMGLSAMHTLFAREHNAVCAALRAEYPTMSEERIYQTARLVVSALIAKIHTVEWTPAILATEAIDIALKTNWQGPPKNWLNQLGLWLLEAHSLTGIPKTLPDHHTAPYSLTEDFVTVYRMHPLVPDDFELREHHFGQRLETVGFMDIQGGAAETQIRKTGLANTLYSFGIAHPGAITLHNYPRALQRFERDGEIIDLSVVDLVRTRRRGVPRYNDFREGLHKQRIRSFEELTENAETLARLKDVYRSVDEIDTVVGLFGENPPTGFGFSDTAFRIFILMASRRLQSDRFLNVDYRPEVYTPLGIDWVEKGGMDSVILRHCPELAALLPRGASAFAPWRTVRPTSDGNTDGNVNGVVNGNVNGGVNDHG</sequence>
<evidence type="ECO:0000256" key="8">
    <source>
        <dbReference type="ARBA" id="ARBA00022832"/>
    </source>
</evidence>
<evidence type="ECO:0000256" key="7">
    <source>
        <dbReference type="ARBA" id="ARBA00022821"/>
    </source>
</evidence>
<evidence type="ECO:0000256" key="11">
    <source>
        <dbReference type="ARBA" id="ARBA00023004"/>
    </source>
</evidence>
<keyword evidence="6" id="KW-0925">Oxylipin biosynthesis</keyword>
<keyword evidence="11" id="KW-0408">Iron</keyword>
<dbReference type="GO" id="GO:0005524">
    <property type="term" value="F:ATP binding"/>
    <property type="evidence" value="ECO:0007669"/>
    <property type="project" value="UniProtKB-KW"/>
</dbReference>
<keyword evidence="9" id="KW-0223">Dioxygenase</keyword>
<evidence type="ECO:0000256" key="13">
    <source>
        <dbReference type="ARBA" id="ARBA00023160"/>
    </source>
</evidence>
<reference evidence="15" key="1">
    <citation type="submission" date="2022-03" db="EMBL/GenBank/DDBJ databases">
        <title>Streptomyces 7R015 and 7R016 isolated from Barleria lupulina in Thailand.</title>
        <authorList>
            <person name="Kanchanasin P."/>
            <person name="Phongsopitanun W."/>
            <person name="Tanasupawat S."/>
        </authorList>
    </citation>
    <scope>NUCLEOTIDE SEQUENCE</scope>
    <source>
        <strain evidence="15">7R015</strain>
    </source>
</reference>